<keyword evidence="2" id="KW-1185">Reference proteome</keyword>
<accession>A0ABW6J9A4</accession>
<dbReference type="EMBL" id="JBHVBU010000001">
    <property type="protein sequence ID" value="MFE7961549.1"/>
    <property type="molecule type" value="Genomic_DNA"/>
</dbReference>
<dbReference type="Proteomes" id="UP001600650">
    <property type="component" value="Unassembled WGS sequence"/>
</dbReference>
<evidence type="ECO:0000313" key="1">
    <source>
        <dbReference type="EMBL" id="MFE7961549.1"/>
    </source>
</evidence>
<sequence length="103" mass="11292">MPAARYARSQIKEYVDGGWTFTGTDRYDDARTPASGSGAVLVTFREDRSEVYGKDIRTGKVHRTGKAPASFQKFSILMAPATDTQVWRAQQITVEGKATECGA</sequence>
<comment type="caution">
    <text evidence="1">The sequence shown here is derived from an EMBL/GenBank/DDBJ whole genome shotgun (WGS) entry which is preliminary data.</text>
</comment>
<organism evidence="1 2">
    <name type="scientific">Streptomyces cellulosae</name>
    <dbReference type="NCBI Taxonomy" id="1968"/>
    <lineage>
        <taxon>Bacteria</taxon>
        <taxon>Bacillati</taxon>
        <taxon>Actinomycetota</taxon>
        <taxon>Actinomycetes</taxon>
        <taxon>Kitasatosporales</taxon>
        <taxon>Streptomycetaceae</taxon>
        <taxon>Streptomyces</taxon>
    </lineage>
</organism>
<evidence type="ECO:0000313" key="2">
    <source>
        <dbReference type="Proteomes" id="UP001600650"/>
    </source>
</evidence>
<dbReference type="RefSeq" id="WP_381724487.1">
    <property type="nucleotide sequence ID" value="NZ_JBHVBU010000001.1"/>
</dbReference>
<gene>
    <name evidence="1" type="ORF">ACFU0X_00620</name>
</gene>
<reference evidence="1 2" key="1">
    <citation type="submission" date="2024-09" db="EMBL/GenBank/DDBJ databases">
        <title>The Natural Products Discovery Center: Release of the First 8490 Sequenced Strains for Exploring Actinobacteria Biosynthetic Diversity.</title>
        <authorList>
            <person name="Kalkreuter E."/>
            <person name="Kautsar S.A."/>
            <person name="Yang D."/>
            <person name="Bader C.D."/>
            <person name="Teijaro C.N."/>
            <person name="Fluegel L."/>
            <person name="Davis C.M."/>
            <person name="Simpson J.R."/>
            <person name="Lauterbach L."/>
            <person name="Steele A.D."/>
            <person name="Gui C."/>
            <person name="Meng S."/>
            <person name="Li G."/>
            <person name="Viehrig K."/>
            <person name="Ye F."/>
            <person name="Su P."/>
            <person name="Kiefer A.F."/>
            <person name="Nichols A."/>
            <person name="Cepeda A.J."/>
            <person name="Yan W."/>
            <person name="Fan B."/>
            <person name="Jiang Y."/>
            <person name="Adhikari A."/>
            <person name="Zheng C.-J."/>
            <person name="Schuster L."/>
            <person name="Cowan T.M."/>
            <person name="Smanski M.J."/>
            <person name="Chevrette M.G."/>
            <person name="De Carvalho L.P.S."/>
            <person name="Shen B."/>
        </authorList>
    </citation>
    <scope>NUCLEOTIDE SEQUENCE [LARGE SCALE GENOMIC DNA]</scope>
    <source>
        <strain evidence="1 2">NPDC057399</strain>
    </source>
</reference>
<name>A0ABW6J9A4_STRCE</name>
<protein>
    <submittedName>
        <fullName evidence="1">Uncharacterized protein</fullName>
    </submittedName>
</protein>
<proteinExistence type="predicted"/>